<dbReference type="Gene3D" id="3.40.50.720">
    <property type="entry name" value="NAD(P)-binding Rossmann-like Domain"/>
    <property type="match status" value="1"/>
</dbReference>
<evidence type="ECO:0008006" key="3">
    <source>
        <dbReference type="Google" id="ProtNLM"/>
    </source>
</evidence>
<accession>A0A844BBX0</accession>
<dbReference type="RefSeq" id="WP_153586379.1">
    <property type="nucleotide sequence ID" value="NZ_WJBU01000019.1"/>
</dbReference>
<reference evidence="1 2" key="1">
    <citation type="submission" date="2019-11" db="EMBL/GenBank/DDBJ databases">
        <title>Caenimonas koreensis gen. nov., sp. nov., isolated from activated sludge.</title>
        <authorList>
            <person name="Seung H.R."/>
        </authorList>
    </citation>
    <scope>NUCLEOTIDE SEQUENCE [LARGE SCALE GENOMIC DNA]</scope>
    <source>
        <strain evidence="1 2">EMB320</strain>
    </source>
</reference>
<dbReference type="AlphaFoldDB" id="A0A844BBX0"/>
<keyword evidence="2" id="KW-1185">Reference proteome</keyword>
<protein>
    <recommendedName>
        <fullName evidence="3">NAD(P)H-binding</fullName>
    </recommendedName>
</protein>
<name>A0A844BBX0_9BURK</name>
<sequence length="248" mass="27186">MPVEPFQVLGAAQREAPRLSQPRLLIAGATGILGTEVLRRVSGLHRFSSTQVLAREPMRAGIRGTDALLVDDKQPLPEWPAPAADTGLVMFDPPRLFNDRERALWTPRPEQFVDVATWMRRGGVTTLVVVLPHDIGRLPAALKRGLATLDEQSVCALGFSRLVIVRSARQPLRAASRGWLHDVAAWMLSVTKYMVPSSQQPVRAAKVAEFVAAVMEFAPPGIHVASSETVWQAAQTDVRGVVQRWLAP</sequence>
<comment type="caution">
    <text evidence="1">The sequence shown here is derived from an EMBL/GenBank/DDBJ whole genome shotgun (WGS) entry which is preliminary data.</text>
</comment>
<proteinExistence type="predicted"/>
<dbReference type="OrthoDB" id="8857578at2"/>
<dbReference type="Proteomes" id="UP000487350">
    <property type="component" value="Unassembled WGS sequence"/>
</dbReference>
<organism evidence="1 2">
    <name type="scientific">Caenimonas koreensis DSM 17982</name>
    <dbReference type="NCBI Taxonomy" id="1121255"/>
    <lineage>
        <taxon>Bacteria</taxon>
        <taxon>Pseudomonadati</taxon>
        <taxon>Pseudomonadota</taxon>
        <taxon>Betaproteobacteria</taxon>
        <taxon>Burkholderiales</taxon>
        <taxon>Comamonadaceae</taxon>
        <taxon>Caenimonas</taxon>
    </lineage>
</organism>
<gene>
    <name evidence="1" type="ORF">GHT07_17455</name>
</gene>
<evidence type="ECO:0000313" key="1">
    <source>
        <dbReference type="EMBL" id="MRD49066.1"/>
    </source>
</evidence>
<evidence type="ECO:0000313" key="2">
    <source>
        <dbReference type="Proteomes" id="UP000487350"/>
    </source>
</evidence>
<dbReference type="EMBL" id="WJBU01000019">
    <property type="protein sequence ID" value="MRD49066.1"/>
    <property type="molecule type" value="Genomic_DNA"/>
</dbReference>